<keyword evidence="7 8" id="KW-0472">Membrane</keyword>
<dbReference type="Pfam" id="PF04647">
    <property type="entry name" value="AgrB"/>
    <property type="match status" value="1"/>
</dbReference>
<sequence>MEKCTDTVVDWMIRCNVINEADKELYKYALHSLLLLVSPLILAGGIGFGLGSVKHGVALIFPFMFLRKFSGGYHAKKLHTCIMGSGFLLFLCIMVSMHMQCDWKLAIATGIASVSLIAFSPIDSENRRLDTDEKRTYKKITVFCVIFFGLLDIVLFLLGKYIYTICFSVGILLTAGLQAPYIVKKMRKSTKNGL</sequence>
<feature type="transmembrane region" description="Helical" evidence="8">
    <location>
        <begin position="162"/>
        <end position="183"/>
    </location>
</feature>
<name>A0A173U9G8_9FIRM</name>
<protein>
    <submittedName>
        <fullName evidence="10">Accessory gene regulator B family protein</fullName>
    </submittedName>
    <submittedName>
        <fullName evidence="9">Putative accessory gene regulator protein</fullName>
    </submittedName>
</protein>
<dbReference type="InterPro" id="IPR006741">
    <property type="entry name" value="AgrB"/>
</dbReference>
<feature type="transmembrane region" description="Helical" evidence="8">
    <location>
        <begin position="33"/>
        <end position="66"/>
    </location>
</feature>
<dbReference type="EMBL" id="CYXM01000009">
    <property type="protein sequence ID" value="CUN11419.1"/>
    <property type="molecule type" value="Genomic_DNA"/>
</dbReference>
<dbReference type="EMBL" id="QRUJ01000005">
    <property type="protein sequence ID" value="RGR55218.1"/>
    <property type="molecule type" value="Genomic_DNA"/>
</dbReference>
<dbReference type="GO" id="GO:0009372">
    <property type="term" value="P:quorum sensing"/>
    <property type="evidence" value="ECO:0007669"/>
    <property type="project" value="UniProtKB-KW"/>
</dbReference>
<evidence type="ECO:0000313" key="12">
    <source>
        <dbReference type="Proteomes" id="UP000095673"/>
    </source>
</evidence>
<dbReference type="GO" id="GO:0016020">
    <property type="term" value="C:membrane"/>
    <property type="evidence" value="ECO:0007669"/>
    <property type="project" value="InterPro"/>
</dbReference>
<evidence type="ECO:0000313" key="10">
    <source>
        <dbReference type="EMBL" id="MCB6959753.1"/>
    </source>
</evidence>
<evidence type="ECO:0000256" key="3">
    <source>
        <dbReference type="ARBA" id="ARBA00022670"/>
    </source>
</evidence>
<reference evidence="10" key="3">
    <citation type="submission" date="2021-10" db="EMBL/GenBank/DDBJ databases">
        <title>Collection of gut derived symbiotic bacterial strains cultured from healthy donors.</title>
        <authorList>
            <person name="Lin H."/>
            <person name="Littmann E."/>
            <person name="Kohout C."/>
            <person name="Pamer E.G."/>
        </authorList>
    </citation>
    <scope>NUCLEOTIDE SEQUENCE</scope>
    <source>
        <strain evidence="10">DFI.7.28A</strain>
    </source>
</reference>
<evidence type="ECO:0000313" key="9">
    <source>
        <dbReference type="EMBL" id="CUN11419.1"/>
    </source>
</evidence>
<organism evidence="9 12">
    <name type="scientific">Agathobacter rectalis</name>
    <dbReference type="NCBI Taxonomy" id="39491"/>
    <lineage>
        <taxon>Bacteria</taxon>
        <taxon>Bacillati</taxon>
        <taxon>Bacillota</taxon>
        <taxon>Clostridia</taxon>
        <taxon>Lachnospirales</taxon>
        <taxon>Lachnospiraceae</taxon>
        <taxon>Agathobacter</taxon>
    </lineage>
</organism>
<evidence type="ECO:0000256" key="8">
    <source>
        <dbReference type="SAM" id="Phobius"/>
    </source>
</evidence>
<gene>
    <name evidence="11" type="ORF">DWY38_06560</name>
    <name evidence="9" type="ORF">ERS852580_02040</name>
    <name evidence="10" type="ORF">LIZ82_02420</name>
</gene>
<dbReference type="OrthoDB" id="9815055at2"/>
<reference evidence="9 12" key="1">
    <citation type="submission" date="2015-09" db="EMBL/GenBank/DDBJ databases">
        <authorList>
            <consortium name="Pathogen Informatics"/>
        </authorList>
    </citation>
    <scope>NUCLEOTIDE SEQUENCE [LARGE SCALE GENOMIC DNA]</scope>
    <source>
        <strain evidence="9 12">2789STDY5834968</strain>
    </source>
</reference>
<dbReference type="Proteomes" id="UP000266066">
    <property type="component" value="Unassembled WGS sequence"/>
</dbReference>
<evidence type="ECO:0000256" key="1">
    <source>
        <dbReference type="ARBA" id="ARBA00022475"/>
    </source>
</evidence>
<dbReference type="GO" id="GO:0006508">
    <property type="term" value="P:proteolysis"/>
    <property type="evidence" value="ECO:0007669"/>
    <property type="project" value="UniProtKB-KW"/>
</dbReference>
<dbReference type="EMBL" id="JAJCJQ010000002">
    <property type="protein sequence ID" value="MCB6959753.1"/>
    <property type="molecule type" value="Genomic_DNA"/>
</dbReference>
<dbReference type="RefSeq" id="WP_015517352.1">
    <property type="nucleotide sequence ID" value="NZ_CYXM01000009.1"/>
</dbReference>
<evidence type="ECO:0000256" key="2">
    <source>
        <dbReference type="ARBA" id="ARBA00022654"/>
    </source>
</evidence>
<evidence type="ECO:0000313" key="11">
    <source>
        <dbReference type="EMBL" id="RGR55218.1"/>
    </source>
</evidence>
<keyword evidence="6 8" id="KW-1133">Transmembrane helix</keyword>
<keyword evidence="2" id="KW-0673">Quorum sensing</keyword>
<evidence type="ECO:0000256" key="7">
    <source>
        <dbReference type="ARBA" id="ARBA00023136"/>
    </source>
</evidence>
<reference evidence="11 13" key="2">
    <citation type="submission" date="2018-08" db="EMBL/GenBank/DDBJ databases">
        <title>A genome reference for cultivated species of the human gut microbiota.</title>
        <authorList>
            <person name="Zou Y."/>
            <person name="Xue W."/>
            <person name="Luo G."/>
        </authorList>
    </citation>
    <scope>NUCLEOTIDE SEQUENCE [LARGE SCALE GENOMIC DNA]</scope>
    <source>
        <strain evidence="11 13">AF25-15</strain>
    </source>
</reference>
<evidence type="ECO:0000256" key="6">
    <source>
        <dbReference type="ARBA" id="ARBA00022989"/>
    </source>
</evidence>
<keyword evidence="1" id="KW-1003">Cell membrane</keyword>
<proteinExistence type="predicted"/>
<accession>A0A173U9G8</accession>
<feature type="transmembrane region" description="Helical" evidence="8">
    <location>
        <begin position="78"/>
        <end position="97"/>
    </location>
</feature>
<dbReference type="Proteomes" id="UP000095673">
    <property type="component" value="Unassembled WGS sequence"/>
</dbReference>
<feature type="transmembrane region" description="Helical" evidence="8">
    <location>
        <begin position="103"/>
        <end position="119"/>
    </location>
</feature>
<evidence type="ECO:0000313" key="13">
    <source>
        <dbReference type="Proteomes" id="UP000266066"/>
    </source>
</evidence>
<feature type="transmembrane region" description="Helical" evidence="8">
    <location>
        <begin position="140"/>
        <end position="156"/>
    </location>
</feature>
<evidence type="ECO:0000256" key="4">
    <source>
        <dbReference type="ARBA" id="ARBA00022692"/>
    </source>
</evidence>
<dbReference type="AlphaFoldDB" id="A0A173U9G8"/>
<evidence type="ECO:0000256" key="5">
    <source>
        <dbReference type="ARBA" id="ARBA00022801"/>
    </source>
</evidence>
<dbReference type="GO" id="GO:0008233">
    <property type="term" value="F:peptidase activity"/>
    <property type="evidence" value="ECO:0007669"/>
    <property type="project" value="UniProtKB-KW"/>
</dbReference>
<keyword evidence="3" id="KW-0645">Protease</keyword>
<keyword evidence="5" id="KW-0378">Hydrolase</keyword>
<dbReference type="Proteomes" id="UP001197741">
    <property type="component" value="Unassembled WGS sequence"/>
</dbReference>
<keyword evidence="4 8" id="KW-0812">Transmembrane</keyword>